<organism evidence="7 8">
    <name type="scientific">Desulfurobacterium pacificum</name>
    <dbReference type="NCBI Taxonomy" id="240166"/>
    <lineage>
        <taxon>Bacteria</taxon>
        <taxon>Pseudomonadati</taxon>
        <taxon>Aquificota</taxon>
        <taxon>Aquificia</taxon>
        <taxon>Desulfurobacteriales</taxon>
        <taxon>Desulfurobacteriaceae</taxon>
        <taxon>Desulfurobacterium</taxon>
    </lineage>
</organism>
<keyword evidence="4 6" id="KW-1133">Transmembrane helix</keyword>
<keyword evidence="3 6" id="KW-0812">Transmembrane</keyword>
<evidence type="ECO:0000256" key="5">
    <source>
        <dbReference type="ARBA" id="ARBA00023136"/>
    </source>
</evidence>
<evidence type="ECO:0000256" key="2">
    <source>
        <dbReference type="ARBA" id="ARBA00022475"/>
    </source>
</evidence>
<evidence type="ECO:0000256" key="6">
    <source>
        <dbReference type="SAM" id="Phobius"/>
    </source>
</evidence>
<keyword evidence="8" id="KW-1185">Reference proteome</keyword>
<feature type="transmembrane region" description="Helical" evidence="6">
    <location>
        <begin position="118"/>
        <end position="137"/>
    </location>
</feature>
<dbReference type="NCBIfam" id="TIGR00374">
    <property type="entry name" value="flippase-like domain"/>
    <property type="match status" value="1"/>
</dbReference>
<sequence length="303" mass="34774">MKRSKYFVPVLILVVFFFFLWRYGVFSRLPEIFENLDLRFVAVSLILYALTYYFRALRFSVIFSSISVSDMMAVMSVHTFFNNVLPFRSGEASFPIILKKLFGVEVHASSTALLFVRFLDLLSLSAIFTVSVFAVAFQNKELIWLSFLIVVLLFLGFWLVVKVLNRLKLRFSVIAAIVTFASTFISFRKIVRLFLYSLLTWFTKFASFYFIIKGGDLNLSFFQTVFVSTFGELTTILPIHSFAGFGTYEAGMVGGFKLLGVNTSYALTVAFYFHLILLLMSGILAALGWIYLMRRRSKGFYEV</sequence>
<dbReference type="EMBL" id="FXUB01000001">
    <property type="protein sequence ID" value="SMP07356.1"/>
    <property type="molecule type" value="Genomic_DNA"/>
</dbReference>
<feature type="transmembrane region" description="Helical" evidence="6">
    <location>
        <begin position="193"/>
        <end position="212"/>
    </location>
</feature>
<keyword evidence="2" id="KW-1003">Cell membrane</keyword>
<evidence type="ECO:0000256" key="4">
    <source>
        <dbReference type="ARBA" id="ARBA00022989"/>
    </source>
</evidence>
<evidence type="ECO:0000256" key="3">
    <source>
        <dbReference type="ARBA" id="ARBA00022692"/>
    </source>
</evidence>
<dbReference type="Proteomes" id="UP001157911">
    <property type="component" value="Unassembled WGS sequence"/>
</dbReference>
<dbReference type="Pfam" id="PF03706">
    <property type="entry name" value="LPG_synthase_TM"/>
    <property type="match status" value="1"/>
</dbReference>
<name>A0ABY1NDW5_9BACT</name>
<keyword evidence="5 6" id="KW-0472">Membrane</keyword>
<feature type="transmembrane region" description="Helical" evidence="6">
    <location>
        <begin position="6"/>
        <end position="24"/>
    </location>
</feature>
<evidence type="ECO:0000256" key="1">
    <source>
        <dbReference type="ARBA" id="ARBA00004651"/>
    </source>
</evidence>
<accession>A0ABY1NDW5</accession>
<feature type="transmembrane region" description="Helical" evidence="6">
    <location>
        <begin position="60"/>
        <end position="81"/>
    </location>
</feature>
<feature type="transmembrane region" description="Helical" evidence="6">
    <location>
        <begin position="265"/>
        <end position="292"/>
    </location>
</feature>
<reference evidence="7 8" key="1">
    <citation type="submission" date="2017-05" db="EMBL/GenBank/DDBJ databases">
        <authorList>
            <person name="Varghese N."/>
            <person name="Submissions S."/>
        </authorList>
    </citation>
    <scope>NUCLEOTIDE SEQUENCE [LARGE SCALE GENOMIC DNA]</scope>
    <source>
        <strain evidence="7 8">DSM 15522</strain>
    </source>
</reference>
<protein>
    <recommendedName>
        <fullName evidence="9">Flippase-like domain-containing protein</fullName>
    </recommendedName>
</protein>
<feature type="transmembrane region" description="Helical" evidence="6">
    <location>
        <begin position="168"/>
        <end position="187"/>
    </location>
</feature>
<evidence type="ECO:0000313" key="8">
    <source>
        <dbReference type="Proteomes" id="UP001157911"/>
    </source>
</evidence>
<feature type="transmembrane region" description="Helical" evidence="6">
    <location>
        <begin position="36"/>
        <end position="54"/>
    </location>
</feature>
<gene>
    <name evidence="7" type="ORF">SAMN06265339_0475</name>
</gene>
<dbReference type="InterPro" id="IPR022791">
    <property type="entry name" value="L-PG_synthase/AglD"/>
</dbReference>
<dbReference type="PANTHER" id="PTHR39087:SF2">
    <property type="entry name" value="UPF0104 MEMBRANE PROTEIN MJ1595"/>
    <property type="match status" value="1"/>
</dbReference>
<comment type="subcellular location">
    <subcellularLocation>
        <location evidence="1">Cell membrane</location>
        <topology evidence="1">Multi-pass membrane protein</topology>
    </subcellularLocation>
</comment>
<evidence type="ECO:0008006" key="9">
    <source>
        <dbReference type="Google" id="ProtNLM"/>
    </source>
</evidence>
<comment type="caution">
    <text evidence="7">The sequence shown here is derived from an EMBL/GenBank/DDBJ whole genome shotgun (WGS) entry which is preliminary data.</text>
</comment>
<feature type="transmembrane region" description="Helical" evidence="6">
    <location>
        <begin position="143"/>
        <end position="161"/>
    </location>
</feature>
<dbReference type="PANTHER" id="PTHR39087">
    <property type="entry name" value="UPF0104 MEMBRANE PROTEIN MJ1595"/>
    <property type="match status" value="1"/>
</dbReference>
<evidence type="ECO:0000313" key="7">
    <source>
        <dbReference type="EMBL" id="SMP07356.1"/>
    </source>
</evidence>
<proteinExistence type="predicted"/>
<dbReference type="RefSeq" id="WP_283399980.1">
    <property type="nucleotide sequence ID" value="NZ_FXUB01000001.1"/>
</dbReference>